<dbReference type="RefSeq" id="YP_003969972.1">
    <property type="nucleotide sequence ID" value="NC_014637.1"/>
</dbReference>
<accession>E3T5B0</accession>
<gene>
    <name evidence="2" type="ORF">crov339</name>
</gene>
<dbReference type="Proteomes" id="UP000029781">
    <property type="component" value="Segment"/>
</dbReference>
<sequence>MSNTSKTDYLNVDPEMSGQKYVCLSFLTPTKEDQTSLTGIKVRGVFDDYEDACKKAKNLQEMDPAFNVFVGEVGKWLPFNPDPDSKYVKNSEYADGELNNIMKNYLVNQEKAKIFHEKRKHETSRKMLEEDIAKLNTHYNKTQTQLKKTEGSMKETLESRMKTLNARIKETELKIKKHTNEENKYNDEIKKLDNSSGPSQMNLEPPRNLDV</sequence>
<dbReference type="Pfam" id="PF19150">
    <property type="entry name" value="DUF5832"/>
    <property type="match status" value="1"/>
</dbReference>
<organismHost>
    <name type="scientific">Cafeteria roenbergensis</name>
    <name type="common">Marine flagellate</name>
    <dbReference type="NCBI Taxonomy" id="33653"/>
</organismHost>
<keyword evidence="3" id="KW-1185">Reference proteome</keyword>
<evidence type="ECO:0000313" key="2">
    <source>
        <dbReference type="EMBL" id="ADO67373.1"/>
    </source>
</evidence>
<reference evidence="2 3" key="1">
    <citation type="journal article" date="2010" name="Proc. Natl. Acad. Sci. U.S.A.">
        <title>Giant virus with a remarkable complement of genes infects marine zooplankton.</title>
        <authorList>
            <person name="Fischer M.G."/>
            <person name="Allen M.J."/>
            <person name="Wilson W.H."/>
            <person name="Suttle C.A."/>
        </authorList>
    </citation>
    <scope>NUCLEOTIDE SEQUENCE [LARGE SCALE GENOMIC DNA]</scope>
    <source>
        <strain evidence="2 3">BV-PW1</strain>
    </source>
</reference>
<protein>
    <submittedName>
        <fullName evidence="2">Uncharacterized protein</fullName>
    </submittedName>
</protein>
<organism evidence="2 3">
    <name type="scientific">Cafeteria roenbergensis virus (strain BV-PW1)</name>
    <name type="common">CroV</name>
    <dbReference type="NCBI Taxonomy" id="693272"/>
    <lineage>
        <taxon>Viruses</taxon>
        <taxon>Varidnaviria</taxon>
        <taxon>Bamfordvirae</taxon>
        <taxon>Nucleocytoviricota</taxon>
        <taxon>Megaviricetes</taxon>
        <taxon>Imitervirales</taxon>
        <taxon>Mimiviridae</taxon>
        <taxon>Aliimimivirinae</taxon>
        <taxon>Rheavirus</taxon>
        <taxon>Rheavirus sinusmexicani</taxon>
    </lineage>
</organism>
<dbReference type="KEGG" id="vg:9887742"/>
<feature type="region of interest" description="Disordered" evidence="1">
    <location>
        <begin position="174"/>
        <end position="211"/>
    </location>
</feature>
<dbReference type="EMBL" id="GU244497">
    <property type="protein sequence ID" value="ADO67373.1"/>
    <property type="molecule type" value="Genomic_DNA"/>
</dbReference>
<feature type="compositionally biased region" description="Basic and acidic residues" evidence="1">
    <location>
        <begin position="174"/>
        <end position="193"/>
    </location>
</feature>
<evidence type="ECO:0000313" key="3">
    <source>
        <dbReference type="Proteomes" id="UP000029781"/>
    </source>
</evidence>
<dbReference type="OrthoDB" id="13475at10239"/>
<name>E3T5B0_CROVB</name>
<proteinExistence type="predicted"/>
<dbReference type="GeneID" id="9887742"/>
<evidence type="ECO:0000256" key="1">
    <source>
        <dbReference type="SAM" id="MobiDB-lite"/>
    </source>
</evidence>
<dbReference type="InterPro" id="IPR043872">
    <property type="entry name" value="DUF5832"/>
</dbReference>